<organism evidence="13 14">
    <name type="scientific">Eremothecium gossypii (strain ATCC 10895 / CBS 109.51 / FGSC 9923 / NRRL Y-1056)</name>
    <name type="common">Yeast</name>
    <name type="synonym">Ashbya gossypii</name>
    <dbReference type="NCBI Taxonomy" id="284811"/>
    <lineage>
        <taxon>Eukaryota</taxon>
        <taxon>Fungi</taxon>
        <taxon>Dikarya</taxon>
        <taxon>Ascomycota</taxon>
        <taxon>Saccharomycotina</taxon>
        <taxon>Saccharomycetes</taxon>
        <taxon>Saccharomycetales</taxon>
        <taxon>Saccharomycetaceae</taxon>
        <taxon>Eremothecium</taxon>
    </lineage>
</organism>
<dbReference type="GO" id="GO:0032259">
    <property type="term" value="P:methylation"/>
    <property type="evidence" value="ECO:0007669"/>
    <property type="project" value="UniProtKB-KW"/>
</dbReference>
<sequence length="232" mass="25879">MTEKPDSQIDYQEAISYWTGVPATVDGVLGGYGPETPVPAMDIHGSMSFLRKLKSRMVPAPGMPRYSVDIGAGIGRVTKDLLVKVSDKVDLVEPVKPFVDKARMELAHLADEGKLGAIYEVGMQDWTPDQGKYWLIWCQWCVGHLPDEEFLRFLDRCVRGLQPNGTIIIKENNTIGEDDFDPQDSSVTRTDDKFRALFAQAGMKLIATDRQKGLPAELYPVRMYALKPAQST</sequence>
<evidence type="ECO:0000256" key="4">
    <source>
        <dbReference type="ARBA" id="ARBA00022691"/>
    </source>
</evidence>
<dbReference type="RefSeq" id="NP_986162.2">
    <property type="nucleotide sequence ID" value="NM_212298.2"/>
</dbReference>
<comment type="catalytic activity">
    <reaction evidence="9">
        <text>N-terminal L-prolyl-L-prolyl-L-lysyl-[protein] + 2 S-adenosyl-L-methionine = N-terminal N,N-dimethyl-L-prolyl-L-prolyl-L-lysyl-[protein] + 2 S-adenosyl-L-homocysteine + 2 H(+)</text>
        <dbReference type="Rhea" id="RHEA:54736"/>
        <dbReference type="Rhea" id="RHEA-COMP:13787"/>
        <dbReference type="Rhea" id="RHEA-COMP:13974"/>
        <dbReference type="ChEBI" id="CHEBI:15378"/>
        <dbReference type="ChEBI" id="CHEBI:57856"/>
        <dbReference type="ChEBI" id="CHEBI:59789"/>
        <dbReference type="ChEBI" id="CHEBI:138059"/>
        <dbReference type="ChEBI" id="CHEBI:138318"/>
        <dbReference type="EC" id="2.1.1.244"/>
    </reaction>
</comment>
<dbReference type="Gene3D" id="3.40.50.150">
    <property type="entry name" value="Vaccinia Virus protein VP39"/>
    <property type="match status" value="1"/>
</dbReference>
<dbReference type="Pfam" id="PF05891">
    <property type="entry name" value="Methyltransf_PK"/>
    <property type="match status" value="1"/>
</dbReference>
<dbReference type="eggNOG" id="KOG3178">
    <property type="taxonomic scope" value="Eukaryota"/>
</dbReference>
<keyword evidence="14" id="KW-1185">Reference proteome</keyword>
<dbReference type="GeneID" id="4622447"/>
<comment type="similarity">
    <text evidence="1">Belongs to the methyltransferase superfamily. NTM1 family.</text>
</comment>
<evidence type="ECO:0000256" key="5">
    <source>
        <dbReference type="ARBA" id="ARBA00039112"/>
    </source>
</evidence>
<dbReference type="FunCoup" id="Q752G1">
    <property type="interactions" value="493"/>
</dbReference>
<name>Q752G1_EREGS</name>
<evidence type="ECO:0000256" key="6">
    <source>
        <dbReference type="ARBA" id="ARBA00039449"/>
    </source>
</evidence>
<gene>
    <name evidence="13" type="ORF">AGOS_AFR615W</name>
</gene>
<dbReference type="PANTHER" id="PTHR12753:SF0">
    <property type="entry name" value="ALPHA N-TERMINAL PROTEIN METHYLTRANSFERASE 1"/>
    <property type="match status" value="1"/>
</dbReference>
<dbReference type="GO" id="GO:0002181">
    <property type="term" value="P:cytoplasmic translation"/>
    <property type="evidence" value="ECO:0000318"/>
    <property type="project" value="GO_Central"/>
</dbReference>
<evidence type="ECO:0000256" key="7">
    <source>
        <dbReference type="ARBA" id="ARBA00043129"/>
    </source>
</evidence>
<dbReference type="EC" id="2.1.1.244" evidence="5"/>
<evidence type="ECO:0000256" key="9">
    <source>
        <dbReference type="ARBA" id="ARBA00047885"/>
    </source>
</evidence>
<comment type="catalytic activity">
    <reaction evidence="10">
        <text>N-terminal L-alanyl-L-prolyl-L-lysyl-[protein] + 3 S-adenosyl-L-methionine = N-terminal N,N,N-trimethyl-L-alanyl-L-prolyl-L-lysyl-[protein] + 3 S-adenosyl-L-homocysteine + 3 H(+)</text>
        <dbReference type="Rhea" id="RHEA:54712"/>
        <dbReference type="Rhea" id="RHEA-COMP:13785"/>
        <dbReference type="Rhea" id="RHEA-COMP:13971"/>
        <dbReference type="ChEBI" id="CHEBI:15378"/>
        <dbReference type="ChEBI" id="CHEBI:57856"/>
        <dbReference type="ChEBI" id="CHEBI:59789"/>
        <dbReference type="ChEBI" id="CHEBI:138057"/>
        <dbReference type="ChEBI" id="CHEBI:138315"/>
        <dbReference type="EC" id="2.1.1.244"/>
    </reaction>
</comment>
<keyword evidence="4 12" id="KW-0949">S-adenosyl-L-methionine</keyword>
<keyword evidence="2" id="KW-0489">Methyltransferase</keyword>
<reference evidence="14" key="2">
    <citation type="journal article" date="2013" name="G3 (Bethesda)">
        <title>Genomes of Ashbya fungi isolated from insects reveal four mating-type loci, numerous translocations, lack of transposons, and distinct gene duplications.</title>
        <authorList>
            <person name="Dietrich F.S."/>
            <person name="Voegeli S."/>
            <person name="Kuo S."/>
            <person name="Philippsen P."/>
        </authorList>
    </citation>
    <scope>GENOME REANNOTATION</scope>
    <source>
        <strain evidence="14">ATCC 10895 / CBS 109.51 / FGSC 9923 / NRRL Y-1056</strain>
    </source>
</reference>
<evidence type="ECO:0000256" key="3">
    <source>
        <dbReference type="ARBA" id="ARBA00022679"/>
    </source>
</evidence>
<dbReference type="EMBL" id="AE016819">
    <property type="protein sequence ID" value="AAS53986.2"/>
    <property type="molecule type" value="Genomic_DNA"/>
</dbReference>
<dbReference type="InterPro" id="IPR029063">
    <property type="entry name" value="SAM-dependent_MTases_sf"/>
</dbReference>
<dbReference type="SUPFAM" id="SSF53335">
    <property type="entry name" value="S-adenosyl-L-methionine-dependent methyltransferases"/>
    <property type="match status" value="1"/>
</dbReference>
<keyword evidence="3" id="KW-0808">Transferase</keyword>
<feature type="binding site" evidence="12">
    <location>
        <position position="76"/>
    </location>
    <ligand>
        <name>S-adenosyl-L-methionine</name>
        <dbReference type="ChEBI" id="CHEBI:59789"/>
    </ligand>
</feature>
<feature type="binding site" evidence="12">
    <location>
        <position position="71"/>
    </location>
    <ligand>
        <name>S-adenosyl-L-methionine</name>
        <dbReference type="ChEBI" id="CHEBI:59789"/>
    </ligand>
</feature>
<dbReference type="OrthoDB" id="1298661at2759"/>
<evidence type="ECO:0000256" key="2">
    <source>
        <dbReference type="ARBA" id="ARBA00022603"/>
    </source>
</evidence>
<dbReference type="InterPro" id="IPR008576">
    <property type="entry name" value="MeTrfase_NTM1"/>
</dbReference>
<comment type="catalytic activity">
    <reaction evidence="8">
        <text>N-terminal L-seryl-L-prolyl-L-lysyl-[protein] + 3 S-adenosyl-L-methionine = N-terminal N,N,N-trimethyl-L-seryl-L-prolyl-L-lysyl-[protein] + 3 S-adenosyl-L-homocysteine + 3 H(+)</text>
        <dbReference type="Rhea" id="RHEA:54724"/>
        <dbReference type="Rhea" id="RHEA-COMP:13789"/>
        <dbReference type="Rhea" id="RHEA-COMP:13973"/>
        <dbReference type="ChEBI" id="CHEBI:15378"/>
        <dbReference type="ChEBI" id="CHEBI:57856"/>
        <dbReference type="ChEBI" id="CHEBI:59789"/>
        <dbReference type="ChEBI" id="CHEBI:138061"/>
        <dbReference type="ChEBI" id="CHEBI:138317"/>
        <dbReference type="EC" id="2.1.1.244"/>
    </reaction>
</comment>
<evidence type="ECO:0000256" key="1">
    <source>
        <dbReference type="ARBA" id="ARBA00009059"/>
    </source>
</evidence>
<dbReference type="Proteomes" id="UP000000591">
    <property type="component" value="Chromosome VI"/>
</dbReference>
<dbReference type="STRING" id="284811.Q752G1"/>
<dbReference type="PIRSF" id="PIRSF016958">
    <property type="entry name" value="DUF858_MeTrfase_lik"/>
    <property type="match status" value="1"/>
</dbReference>
<evidence type="ECO:0000256" key="10">
    <source>
        <dbReference type="ARBA" id="ARBA00048167"/>
    </source>
</evidence>
<evidence type="ECO:0000313" key="14">
    <source>
        <dbReference type="Proteomes" id="UP000000591"/>
    </source>
</evidence>
<dbReference type="HOGENOM" id="CLU_055356_3_1_1"/>
<evidence type="ECO:0000256" key="12">
    <source>
        <dbReference type="PIRSR" id="PIRSR016958-1"/>
    </source>
</evidence>
<evidence type="ECO:0000256" key="8">
    <source>
        <dbReference type="ARBA" id="ARBA00047306"/>
    </source>
</evidence>
<evidence type="ECO:0000256" key="11">
    <source>
        <dbReference type="ARBA" id="ARBA00082558"/>
    </source>
</evidence>
<dbReference type="FunFam" id="3.40.50.150:FF:000025">
    <property type="entry name" value="N-terminal Xaa-Pro-Lys N-methyltransferase 1"/>
    <property type="match status" value="1"/>
</dbReference>
<dbReference type="KEGG" id="ago:AGOS_AFR615W"/>
<accession>Q752G1</accession>
<dbReference type="GO" id="GO:0071885">
    <property type="term" value="F:N-terminal protein N-methyltransferase activity"/>
    <property type="evidence" value="ECO:0000318"/>
    <property type="project" value="GO_Central"/>
</dbReference>
<dbReference type="GO" id="GO:0005737">
    <property type="term" value="C:cytoplasm"/>
    <property type="evidence" value="ECO:0000318"/>
    <property type="project" value="GO_Central"/>
</dbReference>
<reference evidence="13 14" key="1">
    <citation type="journal article" date="2004" name="Science">
        <title>The Ashbya gossypii genome as a tool for mapping the ancient Saccharomyces cerevisiae genome.</title>
        <authorList>
            <person name="Dietrich F.S."/>
            <person name="Voegeli S."/>
            <person name="Brachat S."/>
            <person name="Lerch A."/>
            <person name="Gates K."/>
            <person name="Steiner S."/>
            <person name="Mohr C."/>
            <person name="Pohlmann R."/>
            <person name="Luedi P."/>
            <person name="Choi S."/>
            <person name="Wing R.A."/>
            <person name="Flavier A."/>
            <person name="Gaffney T.D."/>
            <person name="Philippsen P."/>
        </authorList>
    </citation>
    <scope>NUCLEOTIDE SEQUENCE [LARGE SCALE GENOMIC DNA]</scope>
    <source>
        <strain evidence="14">ATCC 10895 / CBS 109.51 / FGSC 9923 / NRRL Y-1056</strain>
    </source>
</reference>
<dbReference type="AlphaFoldDB" id="Q752G1"/>
<protein>
    <recommendedName>
        <fullName evidence="6">Alpha N-terminal protein methyltransferase 1</fullName>
        <ecNumber evidence="5">2.1.1.244</ecNumber>
    </recommendedName>
    <alternativeName>
        <fullName evidence="11">Translation associated element 1</fullName>
    </alternativeName>
    <alternativeName>
        <fullName evidence="7">X-Pro-Lys N-terminal protein methyltransferase 1</fullName>
    </alternativeName>
</protein>
<feature type="binding site" evidence="12">
    <location>
        <position position="139"/>
    </location>
    <ligand>
        <name>S-adenosyl-L-methionine</name>
        <dbReference type="ChEBI" id="CHEBI:59789"/>
    </ligand>
</feature>
<dbReference type="PANTHER" id="PTHR12753">
    <property type="entry name" value="AD-003 - RELATED"/>
    <property type="match status" value="1"/>
</dbReference>
<evidence type="ECO:0000313" key="13">
    <source>
        <dbReference type="EMBL" id="AAS53986.2"/>
    </source>
</evidence>
<feature type="binding site" evidence="12">
    <location>
        <begin position="123"/>
        <end position="124"/>
    </location>
    <ligand>
        <name>S-adenosyl-L-methionine</name>
        <dbReference type="ChEBI" id="CHEBI:59789"/>
    </ligand>
</feature>
<dbReference type="CDD" id="cd02440">
    <property type="entry name" value="AdoMet_MTases"/>
    <property type="match status" value="1"/>
</dbReference>
<dbReference type="OMA" id="PVRMYCL"/>
<dbReference type="InParanoid" id="Q752G1"/>
<proteinExistence type="inferred from homology"/>